<evidence type="ECO:0000313" key="3">
    <source>
        <dbReference type="EMBL" id="MOY40661.1"/>
    </source>
</evidence>
<dbReference type="AlphaFoldDB" id="A0A4D5RVJ9"/>
<dbReference type="InterPro" id="IPR039719">
    <property type="entry name" value="FBXO28"/>
</dbReference>
<evidence type="ECO:0000256" key="2">
    <source>
        <dbReference type="SAM" id="MobiDB-lite"/>
    </source>
</evidence>
<accession>A0A4D5RVJ9</accession>
<keyword evidence="1" id="KW-0175">Coiled coil</keyword>
<feature type="region of interest" description="Disordered" evidence="2">
    <location>
        <begin position="161"/>
        <end position="222"/>
    </location>
</feature>
<proteinExistence type="predicted"/>
<dbReference type="PANTHER" id="PTHR13252">
    <property type="entry name" value="F-BOX ONLY PROTEIN 28"/>
    <property type="match status" value="1"/>
</dbReference>
<dbReference type="VEuPathDB" id="VectorBase:ISCP_027807"/>
<sequence>MAPMKPPHLSFLASGQGALHQCPSGVEARNAELAAAASSLLGRVQKPSIHAGVRSILNEEMKQLRTSNSLFRKTATECKAKLTAQAKKLREQSQLLAEQGSRLAEQEGKLNEMNRKLLEQHREFSDVLEEVSRLREQVLASCATAAGAKGGGEAALAVVENAHKRPRRKRGYPALAKEATGGDATPYKSLAGDKSKRAAPDHPASEKRARKSPRTRSEVKLEASAGCLPRVWK</sequence>
<dbReference type="VEuPathDB" id="VectorBase:ISCI010626"/>
<dbReference type="VEuPathDB" id="VectorBase:ISCW010626"/>
<organism evidence="3">
    <name type="scientific">Ixodes scapularis</name>
    <name type="common">Black-legged tick</name>
    <name type="synonym">Deer tick</name>
    <dbReference type="NCBI Taxonomy" id="6945"/>
    <lineage>
        <taxon>Eukaryota</taxon>
        <taxon>Metazoa</taxon>
        <taxon>Ecdysozoa</taxon>
        <taxon>Arthropoda</taxon>
        <taxon>Chelicerata</taxon>
        <taxon>Arachnida</taxon>
        <taxon>Acari</taxon>
        <taxon>Parasitiformes</taxon>
        <taxon>Ixodida</taxon>
        <taxon>Ixodoidea</taxon>
        <taxon>Ixodidae</taxon>
        <taxon>Ixodinae</taxon>
        <taxon>Ixodes</taxon>
    </lineage>
</organism>
<feature type="coiled-coil region" evidence="1">
    <location>
        <begin position="72"/>
        <end position="123"/>
    </location>
</feature>
<name>A0A4D5RVJ9_IXOSC</name>
<dbReference type="PANTHER" id="PTHR13252:SF9">
    <property type="entry name" value="F-BOX ONLY PROTEIN 28"/>
    <property type="match status" value="1"/>
</dbReference>
<feature type="compositionally biased region" description="Basic and acidic residues" evidence="2">
    <location>
        <begin position="191"/>
        <end position="207"/>
    </location>
</feature>
<evidence type="ECO:0000256" key="1">
    <source>
        <dbReference type="SAM" id="Coils"/>
    </source>
</evidence>
<reference evidence="3" key="1">
    <citation type="submission" date="2019-04" db="EMBL/GenBank/DDBJ databases">
        <title>An insight into the mialome of Ixodes scapularis.</title>
        <authorList>
            <person name="Ribeiro J.M."/>
            <person name="Mather T.N."/>
            <person name="Karim S."/>
        </authorList>
    </citation>
    <scope>NUCLEOTIDE SEQUENCE</scope>
</reference>
<dbReference type="OrthoDB" id="5860767at2759"/>
<protein>
    <submittedName>
        <fullName evidence="3">Uncharacterized protein</fullName>
    </submittedName>
</protein>
<dbReference type="EMBL" id="GHJT01006690">
    <property type="protein sequence ID" value="MOY40661.1"/>
    <property type="molecule type" value="Transcribed_RNA"/>
</dbReference>